<protein>
    <recommendedName>
        <fullName evidence="3">ACT domain-containing protein</fullName>
    </recommendedName>
</protein>
<organism evidence="1 2">
    <name type="scientific">Primorskyibacter sedentarius</name>
    <dbReference type="NCBI Taxonomy" id="745311"/>
    <lineage>
        <taxon>Bacteria</taxon>
        <taxon>Pseudomonadati</taxon>
        <taxon>Pseudomonadota</taxon>
        <taxon>Alphaproteobacteria</taxon>
        <taxon>Rhodobacterales</taxon>
        <taxon>Roseobacteraceae</taxon>
        <taxon>Primorskyibacter</taxon>
    </lineage>
</organism>
<dbReference type="Proteomes" id="UP000295696">
    <property type="component" value="Unassembled WGS sequence"/>
</dbReference>
<evidence type="ECO:0000313" key="1">
    <source>
        <dbReference type="EMBL" id="TCS66923.1"/>
    </source>
</evidence>
<evidence type="ECO:0008006" key="3">
    <source>
        <dbReference type="Google" id="ProtNLM"/>
    </source>
</evidence>
<reference evidence="1 2" key="1">
    <citation type="submission" date="2019-03" db="EMBL/GenBank/DDBJ databases">
        <title>Genomic Encyclopedia of Type Strains, Phase IV (KMG-IV): sequencing the most valuable type-strain genomes for metagenomic binning, comparative biology and taxonomic classification.</title>
        <authorList>
            <person name="Goeker M."/>
        </authorList>
    </citation>
    <scope>NUCLEOTIDE SEQUENCE [LARGE SCALE GENOMIC DNA]</scope>
    <source>
        <strain evidence="1 2">DSM 104836</strain>
    </source>
</reference>
<name>A0A4R3JKX1_9RHOB</name>
<accession>A0A4R3JKX1</accession>
<dbReference type="AlphaFoldDB" id="A0A4R3JKX1"/>
<gene>
    <name evidence="1" type="ORF">EDD52_10111</name>
</gene>
<keyword evidence="2" id="KW-1185">Reference proteome</keyword>
<dbReference type="EMBL" id="SLZU01000001">
    <property type="protein sequence ID" value="TCS66923.1"/>
    <property type="molecule type" value="Genomic_DNA"/>
</dbReference>
<evidence type="ECO:0000313" key="2">
    <source>
        <dbReference type="Proteomes" id="UP000295696"/>
    </source>
</evidence>
<proteinExistence type="predicted"/>
<comment type="caution">
    <text evidence="1">The sequence shown here is derived from an EMBL/GenBank/DDBJ whole genome shotgun (WGS) entry which is preliminary data.</text>
</comment>
<sequence length="81" mass="8653">MRPKVASPPFSATAQGESRVAFQISTTKGTMNPVLEKLGEFGLSIQGHGCAFRTGVQGQGMLVLLWSDSDARILTMRSAAR</sequence>